<evidence type="ECO:0000256" key="1">
    <source>
        <dbReference type="SAM" id="SignalP"/>
    </source>
</evidence>
<evidence type="ECO:0000313" key="3">
    <source>
        <dbReference type="Proteomes" id="UP000249393"/>
    </source>
</evidence>
<gene>
    <name evidence="2" type="ORF">DI526_21755</name>
</gene>
<sequence length="133" mass="13772">MRLLAVAASLGLMTASGAQAENAKGEAQLAKMLEGRTAFAAVPCIEVRKIITTEIINGTAIVYRLRGSPTLYVNRPTAGVDGLNSNNSLTVGESVELCEGNNLMTGDNGGRGAGPGYNGGVRLGEFVPYKKGE</sequence>
<evidence type="ECO:0000313" key="2">
    <source>
        <dbReference type="EMBL" id="PZR30713.1"/>
    </source>
</evidence>
<feature type="chain" id="PRO_5016056262" evidence="1">
    <location>
        <begin position="21"/>
        <end position="133"/>
    </location>
</feature>
<dbReference type="EMBL" id="QFQZ01000118">
    <property type="protein sequence ID" value="PZR30713.1"/>
    <property type="molecule type" value="Genomic_DNA"/>
</dbReference>
<dbReference type="AlphaFoldDB" id="A0A2W5UYP8"/>
<name>A0A2W5UYP8_9CAUL</name>
<dbReference type="Proteomes" id="UP000249393">
    <property type="component" value="Unassembled WGS sequence"/>
</dbReference>
<protein>
    <submittedName>
        <fullName evidence="2">Uncharacterized protein</fullName>
    </submittedName>
</protein>
<keyword evidence="1" id="KW-0732">Signal</keyword>
<reference evidence="2 3" key="1">
    <citation type="submission" date="2017-08" db="EMBL/GenBank/DDBJ databases">
        <title>Infants hospitalized years apart are colonized by the same room-sourced microbial strains.</title>
        <authorList>
            <person name="Brooks B."/>
            <person name="Olm M.R."/>
            <person name="Firek B.A."/>
            <person name="Baker R."/>
            <person name="Thomas B.C."/>
            <person name="Morowitz M.J."/>
            <person name="Banfield J.F."/>
        </authorList>
    </citation>
    <scope>NUCLEOTIDE SEQUENCE [LARGE SCALE GENOMIC DNA]</scope>
    <source>
        <strain evidence="2">S2_003_000_R2_4</strain>
    </source>
</reference>
<accession>A0A2W5UYP8</accession>
<feature type="signal peptide" evidence="1">
    <location>
        <begin position="1"/>
        <end position="20"/>
    </location>
</feature>
<organism evidence="2 3">
    <name type="scientific">Caulobacter segnis</name>
    <dbReference type="NCBI Taxonomy" id="88688"/>
    <lineage>
        <taxon>Bacteria</taxon>
        <taxon>Pseudomonadati</taxon>
        <taxon>Pseudomonadota</taxon>
        <taxon>Alphaproteobacteria</taxon>
        <taxon>Caulobacterales</taxon>
        <taxon>Caulobacteraceae</taxon>
        <taxon>Caulobacter</taxon>
    </lineage>
</organism>
<comment type="caution">
    <text evidence="2">The sequence shown here is derived from an EMBL/GenBank/DDBJ whole genome shotgun (WGS) entry which is preliminary data.</text>
</comment>
<proteinExistence type="predicted"/>